<name>A0AAU6S974_9MICO</name>
<dbReference type="EMBL" id="CP151632">
    <property type="protein sequence ID" value="WZO33462.1"/>
    <property type="molecule type" value="Genomic_DNA"/>
</dbReference>
<dbReference type="RefSeq" id="WP_349428008.1">
    <property type="nucleotide sequence ID" value="NZ_CP151632.1"/>
</dbReference>
<sequence>MNIPGTTDPSDPADDDAPRDAAAMLDLVRSQQDRVTRQLAAEVPLILLVWGIAWFVGFGLLWLIDGAEPAVSVPLPVAVTVFIVLMAGALGATAILGIRSGRGIRASAEAAFTGAVYGWSWTIAFVAMFVFGTALVQNGMAPDLANIYYPTASTLLVGLLYFVGGGIWHAKPLLWLGGWIVVVALVAPFFGYPTHYLVFSIAGGGVFLVGALVAWLWIRR</sequence>
<dbReference type="AlphaFoldDB" id="A0AAU6S974"/>
<evidence type="ECO:0000313" key="2">
    <source>
        <dbReference type="EMBL" id="WZO33462.1"/>
    </source>
</evidence>
<feature type="transmembrane region" description="Helical" evidence="1">
    <location>
        <begin position="196"/>
        <end position="218"/>
    </location>
</feature>
<evidence type="ECO:0008006" key="3">
    <source>
        <dbReference type="Google" id="ProtNLM"/>
    </source>
</evidence>
<keyword evidence="1" id="KW-1133">Transmembrane helix</keyword>
<keyword evidence="1" id="KW-0472">Membrane</keyword>
<proteinExistence type="predicted"/>
<feature type="transmembrane region" description="Helical" evidence="1">
    <location>
        <begin position="147"/>
        <end position="168"/>
    </location>
</feature>
<feature type="transmembrane region" description="Helical" evidence="1">
    <location>
        <begin position="173"/>
        <end position="190"/>
    </location>
</feature>
<feature type="transmembrane region" description="Helical" evidence="1">
    <location>
        <begin position="39"/>
        <end position="64"/>
    </location>
</feature>
<organism evidence="2">
    <name type="scientific">Microbacterium sp. LWS13-1.2</name>
    <dbReference type="NCBI Taxonomy" id="3135264"/>
    <lineage>
        <taxon>Bacteria</taxon>
        <taxon>Bacillati</taxon>
        <taxon>Actinomycetota</taxon>
        <taxon>Actinomycetes</taxon>
        <taxon>Micrococcales</taxon>
        <taxon>Microbacteriaceae</taxon>
        <taxon>Microbacterium</taxon>
    </lineage>
</organism>
<reference evidence="2" key="1">
    <citation type="submission" date="2024-04" db="EMBL/GenBank/DDBJ databases">
        <authorList>
            <person name="Roder T."/>
            <person name="Oberhansli S."/>
            <person name="Kreuzer M."/>
        </authorList>
    </citation>
    <scope>NUCLEOTIDE SEQUENCE</scope>
    <source>
        <strain evidence="2">LWS13-1.2</strain>
    </source>
</reference>
<accession>A0AAU6S974</accession>
<protein>
    <recommendedName>
        <fullName evidence="3">Transporter</fullName>
    </recommendedName>
</protein>
<gene>
    <name evidence="2" type="ORF">MRBLWS13_001088</name>
</gene>
<feature type="transmembrane region" description="Helical" evidence="1">
    <location>
        <begin position="110"/>
        <end position="135"/>
    </location>
</feature>
<evidence type="ECO:0000256" key="1">
    <source>
        <dbReference type="SAM" id="Phobius"/>
    </source>
</evidence>
<keyword evidence="1" id="KW-0812">Transmembrane</keyword>
<feature type="transmembrane region" description="Helical" evidence="1">
    <location>
        <begin position="76"/>
        <end position="98"/>
    </location>
</feature>